<reference evidence="2" key="2">
    <citation type="submission" date="2020-07" db="EMBL/GenBank/DDBJ databases">
        <authorList>
            <person name="Vera ALvarez R."/>
            <person name="Arias-Moreno D.M."/>
            <person name="Jimenez-Jacinto V."/>
            <person name="Jimenez-Bremont J.F."/>
            <person name="Swaminathan K."/>
            <person name="Moose S.P."/>
            <person name="Guerrero-Gonzalez M.L."/>
            <person name="Marino-Ramirez L."/>
            <person name="Landsman D."/>
            <person name="Rodriguez-Kessler M."/>
            <person name="Delgado-Sanchez P."/>
        </authorList>
    </citation>
    <scope>NUCLEOTIDE SEQUENCE</scope>
    <source>
        <tissue evidence="2">Cladode</tissue>
    </source>
</reference>
<keyword evidence="1" id="KW-0732">Signal</keyword>
<protein>
    <submittedName>
        <fullName evidence="2">Uncharacterized protein</fullName>
    </submittedName>
</protein>
<dbReference type="AlphaFoldDB" id="A0A7C9ENI5"/>
<sequence>MLHFHLLLIFPICQIQLHQRMDAQNSKFAAEERHKFGSTTMRIFGLTLMLKGFRRREDREQNEEREKARERECVNRAGGPAVLAKFRREEIEGEETTGIIKSN</sequence>
<proteinExistence type="predicted"/>
<evidence type="ECO:0000313" key="2">
    <source>
        <dbReference type="EMBL" id="MBA4666488.1"/>
    </source>
</evidence>
<feature type="chain" id="PRO_5027976199" evidence="1">
    <location>
        <begin position="24"/>
        <end position="103"/>
    </location>
</feature>
<organism evidence="2">
    <name type="scientific">Opuntia streptacantha</name>
    <name type="common">Prickly pear cactus</name>
    <name type="synonym">Opuntia cardona</name>
    <dbReference type="NCBI Taxonomy" id="393608"/>
    <lineage>
        <taxon>Eukaryota</taxon>
        <taxon>Viridiplantae</taxon>
        <taxon>Streptophyta</taxon>
        <taxon>Embryophyta</taxon>
        <taxon>Tracheophyta</taxon>
        <taxon>Spermatophyta</taxon>
        <taxon>Magnoliopsida</taxon>
        <taxon>eudicotyledons</taxon>
        <taxon>Gunneridae</taxon>
        <taxon>Pentapetalae</taxon>
        <taxon>Caryophyllales</taxon>
        <taxon>Cactineae</taxon>
        <taxon>Cactaceae</taxon>
        <taxon>Opuntioideae</taxon>
        <taxon>Opuntia</taxon>
    </lineage>
</organism>
<accession>A0A7C9ENI5</accession>
<evidence type="ECO:0000256" key="1">
    <source>
        <dbReference type="SAM" id="SignalP"/>
    </source>
</evidence>
<reference evidence="2" key="1">
    <citation type="journal article" date="2013" name="J. Plant Res.">
        <title>Effect of fungi and light on seed germination of three Opuntia species from semiarid lands of central Mexico.</title>
        <authorList>
            <person name="Delgado-Sanchez P."/>
            <person name="Jimenez-Bremont J.F."/>
            <person name="Guerrero-Gonzalez Mde L."/>
            <person name="Flores J."/>
        </authorList>
    </citation>
    <scope>NUCLEOTIDE SEQUENCE</scope>
    <source>
        <tissue evidence="2">Cladode</tissue>
    </source>
</reference>
<dbReference type="EMBL" id="GISG01231794">
    <property type="protein sequence ID" value="MBA4666488.1"/>
    <property type="molecule type" value="Transcribed_RNA"/>
</dbReference>
<feature type="signal peptide" evidence="1">
    <location>
        <begin position="1"/>
        <end position="23"/>
    </location>
</feature>
<name>A0A7C9ENI5_OPUST</name>